<dbReference type="Proteomes" id="UP000297245">
    <property type="component" value="Unassembled WGS sequence"/>
</dbReference>
<feature type="compositionally biased region" description="Basic residues" evidence="1">
    <location>
        <begin position="49"/>
        <end position="61"/>
    </location>
</feature>
<dbReference type="AlphaFoldDB" id="A0A4S8L962"/>
<keyword evidence="3" id="KW-1185">Reference proteome</keyword>
<feature type="compositionally biased region" description="Low complexity" evidence="1">
    <location>
        <begin position="36"/>
        <end position="48"/>
    </location>
</feature>
<accession>A0A4S8L962</accession>
<feature type="compositionally biased region" description="Polar residues" evidence="1">
    <location>
        <begin position="157"/>
        <end position="175"/>
    </location>
</feature>
<feature type="region of interest" description="Disordered" evidence="1">
    <location>
        <begin position="148"/>
        <end position="175"/>
    </location>
</feature>
<organism evidence="2 3">
    <name type="scientific">Dendrothele bispora (strain CBS 962.96)</name>
    <dbReference type="NCBI Taxonomy" id="1314807"/>
    <lineage>
        <taxon>Eukaryota</taxon>
        <taxon>Fungi</taxon>
        <taxon>Dikarya</taxon>
        <taxon>Basidiomycota</taxon>
        <taxon>Agaricomycotina</taxon>
        <taxon>Agaricomycetes</taxon>
        <taxon>Agaricomycetidae</taxon>
        <taxon>Agaricales</taxon>
        <taxon>Agaricales incertae sedis</taxon>
        <taxon>Dendrothele</taxon>
    </lineage>
</organism>
<feature type="compositionally biased region" description="Polar residues" evidence="1">
    <location>
        <begin position="104"/>
        <end position="121"/>
    </location>
</feature>
<evidence type="ECO:0000313" key="3">
    <source>
        <dbReference type="Proteomes" id="UP000297245"/>
    </source>
</evidence>
<evidence type="ECO:0000313" key="2">
    <source>
        <dbReference type="EMBL" id="THU85259.1"/>
    </source>
</evidence>
<reference evidence="2 3" key="1">
    <citation type="journal article" date="2019" name="Nat. Ecol. Evol.">
        <title>Megaphylogeny resolves global patterns of mushroom evolution.</title>
        <authorList>
            <person name="Varga T."/>
            <person name="Krizsan K."/>
            <person name="Foldi C."/>
            <person name="Dima B."/>
            <person name="Sanchez-Garcia M."/>
            <person name="Sanchez-Ramirez S."/>
            <person name="Szollosi G.J."/>
            <person name="Szarkandi J.G."/>
            <person name="Papp V."/>
            <person name="Albert L."/>
            <person name="Andreopoulos W."/>
            <person name="Angelini C."/>
            <person name="Antonin V."/>
            <person name="Barry K.W."/>
            <person name="Bougher N.L."/>
            <person name="Buchanan P."/>
            <person name="Buyck B."/>
            <person name="Bense V."/>
            <person name="Catcheside P."/>
            <person name="Chovatia M."/>
            <person name="Cooper J."/>
            <person name="Damon W."/>
            <person name="Desjardin D."/>
            <person name="Finy P."/>
            <person name="Geml J."/>
            <person name="Haridas S."/>
            <person name="Hughes K."/>
            <person name="Justo A."/>
            <person name="Karasinski D."/>
            <person name="Kautmanova I."/>
            <person name="Kiss B."/>
            <person name="Kocsube S."/>
            <person name="Kotiranta H."/>
            <person name="LaButti K.M."/>
            <person name="Lechner B.E."/>
            <person name="Liimatainen K."/>
            <person name="Lipzen A."/>
            <person name="Lukacs Z."/>
            <person name="Mihaltcheva S."/>
            <person name="Morgado L.N."/>
            <person name="Niskanen T."/>
            <person name="Noordeloos M.E."/>
            <person name="Ohm R.A."/>
            <person name="Ortiz-Santana B."/>
            <person name="Ovrebo C."/>
            <person name="Racz N."/>
            <person name="Riley R."/>
            <person name="Savchenko A."/>
            <person name="Shiryaev A."/>
            <person name="Soop K."/>
            <person name="Spirin V."/>
            <person name="Szebenyi C."/>
            <person name="Tomsovsky M."/>
            <person name="Tulloss R.E."/>
            <person name="Uehling J."/>
            <person name="Grigoriev I.V."/>
            <person name="Vagvolgyi C."/>
            <person name="Papp T."/>
            <person name="Martin F.M."/>
            <person name="Miettinen O."/>
            <person name="Hibbett D.S."/>
            <person name="Nagy L.G."/>
        </authorList>
    </citation>
    <scope>NUCLEOTIDE SEQUENCE [LARGE SCALE GENOMIC DNA]</scope>
    <source>
        <strain evidence="2 3">CBS 962.96</strain>
    </source>
</reference>
<feature type="compositionally biased region" description="Pro residues" evidence="1">
    <location>
        <begin position="85"/>
        <end position="96"/>
    </location>
</feature>
<sequence length="175" mass="19193">MSRAQVVDQPSRLTPPVYQSQLSSLPSTPPSPPSTSLPSSSPDPLLLSKPKKKKQKQKITGKNRGPPVKAPSQLFLTKPQRSFSPLPPSSPPPPSPTSDHHTSLETSQRRFSAQWNAQGNPTAPKRIARKRFGLVIPKERGRYIRVSLESESRARTPENNTLPEVSSVENSPHGN</sequence>
<gene>
    <name evidence="2" type="ORF">K435DRAFT_869455</name>
</gene>
<proteinExistence type="predicted"/>
<protein>
    <submittedName>
        <fullName evidence="2">Uncharacterized protein</fullName>
    </submittedName>
</protein>
<feature type="region of interest" description="Disordered" evidence="1">
    <location>
        <begin position="1"/>
        <end position="129"/>
    </location>
</feature>
<dbReference type="EMBL" id="ML179557">
    <property type="protein sequence ID" value="THU85259.1"/>
    <property type="molecule type" value="Genomic_DNA"/>
</dbReference>
<name>A0A4S8L962_DENBC</name>
<evidence type="ECO:0000256" key="1">
    <source>
        <dbReference type="SAM" id="MobiDB-lite"/>
    </source>
</evidence>